<evidence type="ECO:0000313" key="13">
    <source>
        <dbReference type="EMBL" id="GMA39113.1"/>
    </source>
</evidence>
<evidence type="ECO:0000256" key="7">
    <source>
        <dbReference type="ARBA" id="ARBA00022842"/>
    </source>
</evidence>
<dbReference type="Gene3D" id="3.40.1190.10">
    <property type="entry name" value="Mur-like, catalytic domain"/>
    <property type="match status" value="1"/>
</dbReference>
<evidence type="ECO:0000256" key="4">
    <source>
        <dbReference type="ARBA" id="ARBA00022723"/>
    </source>
</evidence>
<dbReference type="InterPro" id="IPR004101">
    <property type="entry name" value="Mur_ligase_C"/>
</dbReference>
<dbReference type="PANTHER" id="PTHR11136:SF0">
    <property type="entry name" value="DIHYDROFOLATE SYNTHETASE-RELATED"/>
    <property type="match status" value="1"/>
</dbReference>
<dbReference type="InterPro" id="IPR001645">
    <property type="entry name" value="Folylpolyglutamate_synth"/>
</dbReference>
<feature type="domain" description="Mur ligase central" evidence="12">
    <location>
        <begin position="150"/>
        <end position="294"/>
    </location>
</feature>
<keyword evidence="6 10" id="KW-0067">ATP-binding</keyword>
<protein>
    <recommendedName>
        <fullName evidence="2">tetrahydrofolate synthase</fullName>
        <ecNumber evidence="2">6.3.2.17</ecNumber>
    </recommendedName>
    <alternativeName>
        <fullName evidence="8">Tetrahydrofolylpolyglutamate synthase</fullName>
    </alternativeName>
</protein>
<comment type="catalytic activity">
    <reaction evidence="9">
        <text>(6S)-5,6,7,8-tetrahydrofolyl-(gamma-L-Glu)(n) + L-glutamate + ATP = (6S)-5,6,7,8-tetrahydrofolyl-(gamma-L-Glu)(n+1) + ADP + phosphate + H(+)</text>
        <dbReference type="Rhea" id="RHEA:10580"/>
        <dbReference type="Rhea" id="RHEA-COMP:14738"/>
        <dbReference type="Rhea" id="RHEA-COMP:14740"/>
        <dbReference type="ChEBI" id="CHEBI:15378"/>
        <dbReference type="ChEBI" id="CHEBI:29985"/>
        <dbReference type="ChEBI" id="CHEBI:30616"/>
        <dbReference type="ChEBI" id="CHEBI:43474"/>
        <dbReference type="ChEBI" id="CHEBI:141005"/>
        <dbReference type="ChEBI" id="CHEBI:456216"/>
        <dbReference type="EC" id="6.3.2.17"/>
    </reaction>
</comment>
<dbReference type="Proteomes" id="UP001157126">
    <property type="component" value="Unassembled WGS sequence"/>
</dbReference>
<dbReference type="SUPFAM" id="SSF53623">
    <property type="entry name" value="MurD-like peptide ligases, catalytic domain"/>
    <property type="match status" value="1"/>
</dbReference>
<organism evidence="13 14">
    <name type="scientific">Mobilicoccus caccae</name>
    <dbReference type="NCBI Taxonomy" id="1859295"/>
    <lineage>
        <taxon>Bacteria</taxon>
        <taxon>Bacillati</taxon>
        <taxon>Actinomycetota</taxon>
        <taxon>Actinomycetes</taxon>
        <taxon>Micrococcales</taxon>
        <taxon>Dermatophilaceae</taxon>
        <taxon>Mobilicoccus</taxon>
    </lineage>
</organism>
<dbReference type="EC" id="6.3.2.17" evidence="2"/>
<evidence type="ECO:0000256" key="1">
    <source>
        <dbReference type="ARBA" id="ARBA00008276"/>
    </source>
</evidence>
<keyword evidence="4" id="KW-0479">Metal-binding</keyword>
<dbReference type="InterPro" id="IPR036615">
    <property type="entry name" value="Mur_ligase_C_dom_sf"/>
</dbReference>
<dbReference type="InterPro" id="IPR013221">
    <property type="entry name" value="Mur_ligase_cen"/>
</dbReference>
<proteinExistence type="inferred from homology"/>
<comment type="similarity">
    <text evidence="1 10">Belongs to the folylpolyglutamate synthase family.</text>
</comment>
<feature type="domain" description="Mur ligase C-terminal" evidence="11">
    <location>
        <begin position="321"/>
        <end position="436"/>
    </location>
</feature>
<dbReference type="PIRSF" id="PIRSF001563">
    <property type="entry name" value="Folylpolyglu_synth"/>
    <property type="match status" value="1"/>
</dbReference>
<evidence type="ECO:0000256" key="3">
    <source>
        <dbReference type="ARBA" id="ARBA00022598"/>
    </source>
</evidence>
<name>A0ABQ6IMH1_9MICO</name>
<dbReference type="PANTHER" id="PTHR11136">
    <property type="entry name" value="FOLYLPOLYGLUTAMATE SYNTHASE-RELATED"/>
    <property type="match status" value="1"/>
</dbReference>
<dbReference type="NCBIfam" id="TIGR01499">
    <property type="entry name" value="folC"/>
    <property type="match status" value="1"/>
</dbReference>
<dbReference type="RefSeq" id="WP_284303091.1">
    <property type="nucleotide sequence ID" value="NZ_BSUO01000001.1"/>
</dbReference>
<dbReference type="EMBL" id="BSUO01000001">
    <property type="protein sequence ID" value="GMA39113.1"/>
    <property type="molecule type" value="Genomic_DNA"/>
</dbReference>
<keyword evidence="7" id="KW-0460">Magnesium</keyword>
<evidence type="ECO:0000256" key="2">
    <source>
        <dbReference type="ARBA" id="ARBA00013025"/>
    </source>
</evidence>
<keyword evidence="14" id="KW-1185">Reference proteome</keyword>
<reference evidence="14" key="1">
    <citation type="journal article" date="2019" name="Int. J. Syst. Evol. Microbiol.">
        <title>The Global Catalogue of Microorganisms (GCM) 10K type strain sequencing project: providing services to taxonomists for standard genome sequencing and annotation.</title>
        <authorList>
            <consortium name="The Broad Institute Genomics Platform"/>
            <consortium name="The Broad Institute Genome Sequencing Center for Infectious Disease"/>
            <person name="Wu L."/>
            <person name="Ma J."/>
        </authorList>
    </citation>
    <scope>NUCLEOTIDE SEQUENCE [LARGE SCALE GENOMIC DNA]</scope>
    <source>
        <strain evidence="14">NBRC 113072</strain>
    </source>
</reference>
<dbReference type="Pfam" id="PF02875">
    <property type="entry name" value="Mur_ligase_C"/>
    <property type="match status" value="1"/>
</dbReference>
<evidence type="ECO:0000259" key="12">
    <source>
        <dbReference type="Pfam" id="PF08245"/>
    </source>
</evidence>
<evidence type="ECO:0000256" key="9">
    <source>
        <dbReference type="ARBA" id="ARBA00047493"/>
    </source>
</evidence>
<evidence type="ECO:0000256" key="8">
    <source>
        <dbReference type="ARBA" id="ARBA00030592"/>
    </source>
</evidence>
<evidence type="ECO:0000259" key="11">
    <source>
        <dbReference type="Pfam" id="PF02875"/>
    </source>
</evidence>
<evidence type="ECO:0000256" key="5">
    <source>
        <dbReference type="ARBA" id="ARBA00022741"/>
    </source>
</evidence>
<evidence type="ECO:0000256" key="6">
    <source>
        <dbReference type="ARBA" id="ARBA00022840"/>
    </source>
</evidence>
<evidence type="ECO:0000256" key="10">
    <source>
        <dbReference type="PIRNR" id="PIRNR001563"/>
    </source>
</evidence>
<dbReference type="Gene3D" id="3.90.190.20">
    <property type="entry name" value="Mur ligase, C-terminal domain"/>
    <property type="match status" value="1"/>
</dbReference>
<accession>A0ABQ6IMH1</accession>
<dbReference type="Pfam" id="PF08245">
    <property type="entry name" value="Mur_ligase_M"/>
    <property type="match status" value="1"/>
</dbReference>
<comment type="caution">
    <text evidence="13">The sequence shown here is derived from an EMBL/GenBank/DDBJ whole genome shotgun (WGS) entry which is preliminary data.</text>
</comment>
<keyword evidence="3 10" id="KW-0436">Ligase</keyword>
<sequence length="464" mass="49096">MIERPDPRREASEALEARRRLREVEEAILARAPEHDIDPTLDRVADVLHLLGSPERNAPIIHIAGTNGKTSTARMIETLAMETGLSTGRFTSPHLHDITERIVLSGRPIEARRFVETYDDVIPYVEMIDARSQAEGGPRLSFFEVLVVMAFAAFADAPVDVMIVEVGLGGTWDATNAADGSVCVITPIAVDHEAYLGNDIAGIAENKAGILTPDCIAVVAGQEPDAAEVITARVEELGVSAAYEGRDIEVVSRELAVGGQLVTLRGLAREYSDVMIPLHGEHQAHNALLAVAAVEALLGGGNEGLDPELVREAFGRVSSPGRLEIVRRSPTVIVDSAHNPAGARSLAAALMDSFTFGRIIGVMAVMADKDAEGILEELESVFDEIVVTRSTSARGMAPARLGELAADIFGEHRVHVIRDLPDALDAAAELADSGDSGGVIGGVVATGSVITAGEVRMLLGVTDV</sequence>
<dbReference type="SUPFAM" id="SSF53244">
    <property type="entry name" value="MurD-like peptide ligases, peptide-binding domain"/>
    <property type="match status" value="1"/>
</dbReference>
<dbReference type="InterPro" id="IPR036565">
    <property type="entry name" value="Mur-like_cat_sf"/>
</dbReference>
<keyword evidence="5 10" id="KW-0547">Nucleotide-binding</keyword>
<gene>
    <name evidence="13" type="ORF">GCM10025883_11580</name>
</gene>
<evidence type="ECO:0000313" key="14">
    <source>
        <dbReference type="Proteomes" id="UP001157126"/>
    </source>
</evidence>